<dbReference type="EMBL" id="CAJHJT010000012">
    <property type="protein sequence ID" value="CAD6997702.1"/>
    <property type="molecule type" value="Genomic_DNA"/>
</dbReference>
<name>A0A811UEN8_CERCA</name>
<gene>
    <name evidence="2" type="ORF">CCAP1982_LOCUS6334</name>
</gene>
<evidence type="ECO:0000256" key="1">
    <source>
        <dbReference type="SAM" id="MobiDB-lite"/>
    </source>
</evidence>
<protein>
    <submittedName>
        <fullName evidence="2">(Mediterranean fruit fly) hypothetical protein</fullName>
    </submittedName>
</protein>
<dbReference type="Gene3D" id="3.30.420.10">
    <property type="entry name" value="Ribonuclease H-like superfamily/Ribonuclease H"/>
    <property type="match status" value="1"/>
</dbReference>
<evidence type="ECO:0000313" key="3">
    <source>
        <dbReference type="Proteomes" id="UP000606786"/>
    </source>
</evidence>
<proteinExistence type="predicted"/>
<dbReference type="Proteomes" id="UP000606786">
    <property type="component" value="Unassembled WGS sequence"/>
</dbReference>
<comment type="caution">
    <text evidence="2">The sequence shown here is derived from an EMBL/GenBank/DDBJ whole genome shotgun (WGS) entry which is preliminary data.</text>
</comment>
<organism evidence="2 3">
    <name type="scientific">Ceratitis capitata</name>
    <name type="common">Mediterranean fruit fly</name>
    <name type="synonym">Tephritis capitata</name>
    <dbReference type="NCBI Taxonomy" id="7213"/>
    <lineage>
        <taxon>Eukaryota</taxon>
        <taxon>Metazoa</taxon>
        <taxon>Ecdysozoa</taxon>
        <taxon>Arthropoda</taxon>
        <taxon>Hexapoda</taxon>
        <taxon>Insecta</taxon>
        <taxon>Pterygota</taxon>
        <taxon>Neoptera</taxon>
        <taxon>Endopterygota</taxon>
        <taxon>Diptera</taxon>
        <taxon>Brachycera</taxon>
        <taxon>Muscomorpha</taxon>
        <taxon>Tephritoidea</taxon>
        <taxon>Tephritidae</taxon>
        <taxon>Ceratitis</taxon>
        <taxon>Ceratitis</taxon>
    </lineage>
</organism>
<keyword evidence="3" id="KW-1185">Reference proteome</keyword>
<dbReference type="AlphaFoldDB" id="A0A811UEN8"/>
<dbReference type="PANTHER" id="PTHR38681">
    <property type="entry name" value="RETROVIRUS-RELATED POL POLYPROTEIN FROM TRANSPOSON 412-LIKE PROTEIN-RELATED"/>
    <property type="match status" value="1"/>
</dbReference>
<feature type="region of interest" description="Disordered" evidence="1">
    <location>
        <begin position="169"/>
        <end position="221"/>
    </location>
</feature>
<accession>A0A811UEN8</accession>
<dbReference type="GO" id="GO:0003676">
    <property type="term" value="F:nucleic acid binding"/>
    <property type="evidence" value="ECO:0007669"/>
    <property type="project" value="InterPro"/>
</dbReference>
<evidence type="ECO:0000313" key="2">
    <source>
        <dbReference type="EMBL" id="CAD6997702.1"/>
    </source>
</evidence>
<feature type="compositionally biased region" description="Polar residues" evidence="1">
    <location>
        <begin position="169"/>
        <end position="188"/>
    </location>
</feature>
<dbReference type="PANTHER" id="PTHR38681:SF1">
    <property type="entry name" value="RETROVIRUS-RELATED POL POLYPROTEIN FROM TRANSPOSON 412-LIKE PROTEIN"/>
    <property type="match status" value="1"/>
</dbReference>
<dbReference type="InterPro" id="IPR036397">
    <property type="entry name" value="RNaseH_sf"/>
</dbReference>
<feature type="compositionally biased region" description="Low complexity" evidence="1">
    <location>
        <begin position="197"/>
        <end position="213"/>
    </location>
</feature>
<sequence>MVERLHRHLKEAIRCHENNSWVDTLPIVLLGIRAAWKEDLGATPVDLVYGEPLRLPGEFLAPSPRRGLPPSNIAERLRSHFADLAPQPVARHGQRKTFIFKELASCSHVFVRRDAPHHAFTSPYEGPYRVISRHEKHFIIEIRGENAVISIDRLKPVFFLADDDNNAENINGSEDSNATLTSPSSPETPQREASRLSSSFHPSYSGSSSSTPSTQKRVIFR</sequence>
<reference evidence="2" key="1">
    <citation type="submission" date="2020-11" db="EMBL/GenBank/DDBJ databases">
        <authorList>
            <person name="Whitehead M."/>
        </authorList>
    </citation>
    <scope>NUCLEOTIDE SEQUENCE</scope>
    <source>
        <strain evidence="2">EGII</strain>
    </source>
</reference>